<sequence length="495" mass="54986">MRHHEVVIVGAGISGIGAAVELRRHGIDDFVLLEKGDAVAGTWRDNTYPGCACDVPSALYSYSFAPNREWTRLFAGQEEIRRYIERVAGEHRIFRRIRFGTEMQRAQWDEGSHRWIVDTSSGVITAGVLIAAAGPWHEPLVPEIAGLDTFPGEVFHSSRWNHRYDLTGKRVAVVGTGASAVQFVPEVERKAAALHVYQRTAQWVLPKPDYALRRAERALLRSVPGAHSVLRRVEYSIMETLGLGFRNPWIMKVIQQLGKAWLRLQVSDPRLRRTLTPEHTLGCKRLLFSNEYYRALTQPTVQVHPTAVASVRGNVVAGADGSETAVDAIIFGTGFHILDMPVASRIFDAQGRSLDEHWKGSPQAYLGTTIAGFPNAFVLLGPSLGTGHTSAFTILEAQLGYVAQVLTRARQEGWTRVEPRREAQETFNARVQAALAGTVYNSGGCRSYFFDVNGRNSFNWPWSTRRMLNELATFDETAFDVTASSRPDVTTAPLS</sequence>
<name>A0A2X4U167_9NOCA</name>
<keyword evidence="1" id="KW-0503">Monooxygenase</keyword>
<accession>A0A2X4U167</accession>
<organism evidence="1 2">
    <name type="scientific">Rhodococcus coprophilus</name>
    <dbReference type="NCBI Taxonomy" id="38310"/>
    <lineage>
        <taxon>Bacteria</taxon>
        <taxon>Bacillati</taxon>
        <taxon>Actinomycetota</taxon>
        <taxon>Actinomycetes</taxon>
        <taxon>Mycobacteriales</taxon>
        <taxon>Nocardiaceae</taxon>
        <taxon>Rhodococcus</taxon>
    </lineage>
</organism>
<dbReference type="EMBL" id="LS483468">
    <property type="protein sequence ID" value="SQI28798.1"/>
    <property type="molecule type" value="Genomic_DNA"/>
</dbReference>
<dbReference type="SUPFAM" id="SSF51905">
    <property type="entry name" value="FAD/NAD(P)-binding domain"/>
    <property type="match status" value="2"/>
</dbReference>
<proteinExistence type="predicted"/>
<dbReference type="EC" id="1.14.13.22" evidence="1"/>
<gene>
    <name evidence="1" type="primary">hapE_1</name>
    <name evidence="1" type="ORF">NCTC10994_00551</name>
</gene>
<dbReference type="Pfam" id="PF13738">
    <property type="entry name" value="Pyr_redox_3"/>
    <property type="match status" value="1"/>
</dbReference>
<reference evidence="1 2" key="1">
    <citation type="submission" date="2018-06" db="EMBL/GenBank/DDBJ databases">
        <authorList>
            <consortium name="Pathogen Informatics"/>
            <person name="Doyle S."/>
        </authorList>
    </citation>
    <scope>NUCLEOTIDE SEQUENCE [LARGE SCALE GENOMIC DNA]</scope>
    <source>
        <strain evidence="1 2">NCTC10994</strain>
    </source>
</reference>
<dbReference type="KEGG" id="rcr:NCTC10994_00551"/>
<keyword evidence="1" id="KW-0560">Oxidoreductase</keyword>
<dbReference type="InterPro" id="IPR051209">
    <property type="entry name" value="FAD-bind_Monooxygenase_sf"/>
</dbReference>
<dbReference type="RefSeq" id="WP_072698816.1">
    <property type="nucleotide sequence ID" value="NZ_JAFBBL010000001.1"/>
</dbReference>
<keyword evidence="2" id="KW-1185">Reference proteome</keyword>
<dbReference type="InterPro" id="IPR036188">
    <property type="entry name" value="FAD/NAD-bd_sf"/>
</dbReference>
<dbReference type="GO" id="GO:0033767">
    <property type="term" value="F:4-hydroxyacetophenone monooxygenase activity"/>
    <property type="evidence" value="ECO:0007669"/>
    <property type="project" value="UniProtKB-EC"/>
</dbReference>
<dbReference type="STRING" id="1219011.GCA_001895045_00271"/>
<evidence type="ECO:0000313" key="1">
    <source>
        <dbReference type="EMBL" id="SQI28798.1"/>
    </source>
</evidence>
<dbReference type="PRINTS" id="PR00419">
    <property type="entry name" value="ADXRDTASE"/>
</dbReference>
<dbReference type="Proteomes" id="UP000249091">
    <property type="component" value="Chromosome 1"/>
</dbReference>
<dbReference type="PANTHER" id="PTHR42877">
    <property type="entry name" value="L-ORNITHINE N(5)-MONOOXYGENASE-RELATED"/>
    <property type="match status" value="1"/>
</dbReference>
<protein>
    <submittedName>
        <fullName evidence="1">Cyclohexanone monooxygenase</fullName>
        <ecNumber evidence="1">1.14.13.22</ecNumber>
        <ecNumber evidence="1">1.14.13.84</ecNumber>
    </submittedName>
</protein>
<dbReference type="GO" id="GO:0018667">
    <property type="term" value="F:cyclohexanone monooxygenase activity"/>
    <property type="evidence" value="ECO:0007669"/>
    <property type="project" value="UniProtKB-EC"/>
</dbReference>
<evidence type="ECO:0000313" key="2">
    <source>
        <dbReference type="Proteomes" id="UP000249091"/>
    </source>
</evidence>
<dbReference type="PANTHER" id="PTHR42877:SF4">
    <property type="entry name" value="FAD_NAD(P)-BINDING DOMAIN-CONTAINING PROTEIN-RELATED"/>
    <property type="match status" value="1"/>
</dbReference>
<dbReference type="EC" id="1.14.13.84" evidence="1"/>
<dbReference type="Gene3D" id="3.50.50.60">
    <property type="entry name" value="FAD/NAD(P)-binding domain"/>
    <property type="match status" value="3"/>
</dbReference>
<dbReference type="AlphaFoldDB" id="A0A2X4U167"/>